<organism evidence="1 2">
    <name type="scientific">Microbispora corallina</name>
    <dbReference type="NCBI Taxonomy" id="83302"/>
    <lineage>
        <taxon>Bacteria</taxon>
        <taxon>Bacillati</taxon>
        <taxon>Actinomycetota</taxon>
        <taxon>Actinomycetes</taxon>
        <taxon>Streptosporangiales</taxon>
        <taxon>Streptosporangiaceae</taxon>
        <taxon>Microbispora</taxon>
    </lineage>
</organism>
<reference evidence="1 2" key="1">
    <citation type="submission" date="2021-01" db="EMBL/GenBank/DDBJ databases">
        <title>Whole genome shotgun sequence of Microbispora corallina NBRC 16416.</title>
        <authorList>
            <person name="Komaki H."/>
            <person name="Tamura T."/>
        </authorList>
    </citation>
    <scope>NUCLEOTIDE SEQUENCE [LARGE SCALE GENOMIC DNA]</scope>
    <source>
        <strain evidence="1 2">NBRC 16416</strain>
    </source>
</reference>
<gene>
    <name evidence="1" type="ORF">Mco01_13020</name>
</gene>
<keyword evidence="2" id="KW-1185">Reference proteome</keyword>
<dbReference type="EMBL" id="BOOC01000003">
    <property type="protein sequence ID" value="GIH38302.1"/>
    <property type="molecule type" value="Genomic_DNA"/>
</dbReference>
<evidence type="ECO:0000313" key="1">
    <source>
        <dbReference type="EMBL" id="GIH38302.1"/>
    </source>
</evidence>
<sequence>MRAVSDSVPPHGWRILRSDAGRLWATRERPFGHAAETAGAARTVDGDDLAELRAVIEEQERIARSAADEWSRRRA</sequence>
<name>A0ABQ4FTZ6_9ACTN</name>
<dbReference type="RefSeq" id="WP_204055920.1">
    <property type="nucleotide sequence ID" value="NZ_BAAAGP010000005.1"/>
</dbReference>
<comment type="caution">
    <text evidence="1">The sequence shown here is derived from an EMBL/GenBank/DDBJ whole genome shotgun (WGS) entry which is preliminary data.</text>
</comment>
<evidence type="ECO:0000313" key="2">
    <source>
        <dbReference type="Proteomes" id="UP000603904"/>
    </source>
</evidence>
<accession>A0ABQ4FTZ6</accession>
<dbReference type="Proteomes" id="UP000603904">
    <property type="component" value="Unassembled WGS sequence"/>
</dbReference>
<proteinExistence type="predicted"/>
<protein>
    <submittedName>
        <fullName evidence="1">Uncharacterized protein</fullName>
    </submittedName>
</protein>